<dbReference type="InterPro" id="IPR027417">
    <property type="entry name" value="P-loop_NTPase"/>
</dbReference>
<reference evidence="2 3" key="1">
    <citation type="submission" date="2019-09" db="EMBL/GenBank/DDBJ databases">
        <authorList>
            <person name="Ou C."/>
        </authorList>
    </citation>
    <scope>NUCLEOTIDE SEQUENCE [LARGE SCALE GENOMIC DNA]</scope>
    <source>
        <strain evidence="2">S2</strain>
        <tissue evidence="2">Leaf</tissue>
    </source>
</reference>
<dbReference type="EMBL" id="SMOL01000781">
    <property type="protein sequence ID" value="KAB2595805.1"/>
    <property type="molecule type" value="Genomic_DNA"/>
</dbReference>
<evidence type="ECO:0000313" key="3">
    <source>
        <dbReference type="Proteomes" id="UP000327157"/>
    </source>
</evidence>
<evidence type="ECO:0000313" key="2">
    <source>
        <dbReference type="EMBL" id="KAB2595805.1"/>
    </source>
</evidence>
<proteinExistence type="predicted"/>
<sequence length="61" mass="7109">MTWRKKKGVTMLDPRANDFDLMYKQMKAIKEGKAVENPIYKNVSGRLDPPELIKFPQDSCH</sequence>
<keyword evidence="2" id="KW-0808">Transferase</keyword>
<reference evidence="3" key="2">
    <citation type="submission" date="2019-10" db="EMBL/GenBank/DDBJ databases">
        <title>A de novo genome assembly of a pear dwarfing rootstock.</title>
        <authorList>
            <person name="Wang F."/>
            <person name="Wang J."/>
            <person name="Li S."/>
            <person name="Zhang Y."/>
            <person name="Fang M."/>
            <person name="Ma L."/>
            <person name="Zhao Y."/>
            <person name="Jiang S."/>
        </authorList>
    </citation>
    <scope>NUCLEOTIDE SEQUENCE [LARGE SCALE GENOMIC DNA]</scope>
</reference>
<keyword evidence="3" id="KW-1185">Reference proteome</keyword>
<accession>A0A5N5EYJ8</accession>
<dbReference type="OrthoDB" id="738517at2759"/>
<organism evidence="2 3">
    <name type="scientific">Pyrus ussuriensis x Pyrus communis</name>
    <dbReference type="NCBI Taxonomy" id="2448454"/>
    <lineage>
        <taxon>Eukaryota</taxon>
        <taxon>Viridiplantae</taxon>
        <taxon>Streptophyta</taxon>
        <taxon>Embryophyta</taxon>
        <taxon>Tracheophyta</taxon>
        <taxon>Spermatophyta</taxon>
        <taxon>Magnoliopsida</taxon>
        <taxon>eudicotyledons</taxon>
        <taxon>Gunneridae</taxon>
        <taxon>Pentapetalae</taxon>
        <taxon>rosids</taxon>
        <taxon>fabids</taxon>
        <taxon>Rosales</taxon>
        <taxon>Rosaceae</taxon>
        <taxon>Amygdaloideae</taxon>
        <taxon>Maleae</taxon>
        <taxon>Pyrus</taxon>
    </lineage>
</organism>
<dbReference type="Proteomes" id="UP000327157">
    <property type="component" value="Chromosome 7"/>
</dbReference>
<dbReference type="GO" id="GO:0005524">
    <property type="term" value="F:ATP binding"/>
    <property type="evidence" value="ECO:0007669"/>
    <property type="project" value="InterPro"/>
</dbReference>
<protein>
    <submittedName>
        <fullName evidence="2">Phosphoribulokinase</fullName>
    </submittedName>
</protein>
<reference evidence="2 3" key="3">
    <citation type="submission" date="2019-11" db="EMBL/GenBank/DDBJ databases">
        <title>A de novo genome assembly of a pear dwarfing rootstock.</title>
        <authorList>
            <person name="Wang F."/>
            <person name="Wang J."/>
            <person name="Li S."/>
            <person name="Zhang Y."/>
            <person name="Fang M."/>
            <person name="Ma L."/>
            <person name="Zhao Y."/>
            <person name="Jiang S."/>
        </authorList>
    </citation>
    <scope>NUCLEOTIDE SEQUENCE [LARGE SCALE GENOMIC DNA]</scope>
    <source>
        <strain evidence="2">S2</strain>
        <tissue evidence="2">Leaf</tissue>
    </source>
</reference>
<feature type="domain" description="Phosphoribulokinase/uridine kinase" evidence="1">
    <location>
        <begin position="4"/>
        <end position="53"/>
    </location>
</feature>
<gene>
    <name evidence="2" type="ORF">D8674_031255</name>
</gene>
<keyword evidence="2" id="KW-0418">Kinase</keyword>
<dbReference type="Pfam" id="PF00485">
    <property type="entry name" value="PRK"/>
    <property type="match status" value="1"/>
</dbReference>
<dbReference type="GO" id="GO:0016301">
    <property type="term" value="F:kinase activity"/>
    <property type="evidence" value="ECO:0007669"/>
    <property type="project" value="UniProtKB-KW"/>
</dbReference>
<name>A0A5N5EYJ8_9ROSA</name>
<dbReference type="AlphaFoldDB" id="A0A5N5EYJ8"/>
<dbReference type="InterPro" id="IPR006083">
    <property type="entry name" value="PRK/URK"/>
</dbReference>
<evidence type="ECO:0000259" key="1">
    <source>
        <dbReference type="Pfam" id="PF00485"/>
    </source>
</evidence>
<dbReference type="Gene3D" id="3.40.50.300">
    <property type="entry name" value="P-loop containing nucleotide triphosphate hydrolases"/>
    <property type="match status" value="1"/>
</dbReference>
<comment type="caution">
    <text evidence="2">The sequence shown here is derived from an EMBL/GenBank/DDBJ whole genome shotgun (WGS) entry which is preliminary data.</text>
</comment>